<accession>A0A2P8C8U9</accession>
<feature type="domain" description="DUF7691" evidence="1">
    <location>
        <begin position="1"/>
        <end position="214"/>
    </location>
</feature>
<keyword evidence="3" id="KW-1185">Reference proteome</keyword>
<name>A0A2P8C8U9_9ACTN</name>
<organism evidence="2 3">
    <name type="scientific">Murinocardiopsis flavida</name>
    <dbReference type="NCBI Taxonomy" id="645275"/>
    <lineage>
        <taxon>Bacteria</taxon>
        <taxon>Bacillati</taxon>
        <taxon>Actinomycetota</taxon>
        <taxon>Actinomycetes</taxon>
        <taxon>Streptosporangiales</taxon>
        <taxon>Nocardiopsidaceae</taxon>
        <taxon>Murinocardiopsis</taxon>
    </lineage>
</organism>
<gene>
    <name evidence="2" type="ORF">CLV63_1474</name>
</gene>
<dbReference type="RefSeq" id="WP_106587089.1">
    <property type="nucleotide sequence ID" value="NZ_PYGA01000047.1"/>
</dbReference>
<dbReference type="AlphaFoldDB" id="A0A2P8C8U9"/>
<reference evidence="2 3" key="1">
    <citation type="submission" date="2018-03" db="EMBL/GenBank/DDBJ databases">
        <title>Genomic Encyclopedia of Archaeal and Bacterial Type Strains, Phase II (KMG-II): from individual species to whole genera.</title>
        <authorList>
            <person name="Goeker M."/>
        </authorList>
    </citation>
    <scope>NUCLEOTIDE SEQUENCE [LARGE SCALE GENOMIC DNA]</scope>
    <source>
        <strain evidence="2 3">DSM 45312</strain>
    </source>
</reference>
<proteinExistence type="predicted"/>
<sequence length="217" mass="23781">MRRTITFSTADQADVLAYLGGGNGGFTAIQQRRFGAMRKRAQTQQDRLDEQGYYWGLSIPHALDHLVAGHPAADAEWAGNAYQSALQHIIACNASDPDRLGSYSDPDTFFGRVDDALRGLGVSADLLPHRSLFGGPPDAFPPIPRSKNGYPAVGHLPLAKAKPAADAYRAVMERVDPDLRSAVQGLSDTLDAEHKEWEYSTENVGWYTQDTIFYTLT</sequence>
<evidence type="ECO:0000313" key="2">
    <source>
        <dbReference type="EMBL" id="PSK81388.1"/>
    </source>
</evidence>
<evidence type="ECO:0000259" key="1">
    <source>
        <dbReference type="Pfam" id="PF24740"/>
    </source>
</evidence>
<dbReference type="Proteomes" id="UP000240542">
    <property type="component" value="Unassembled WGS sequence"/>
</dbReference>
<dbReference type="OrthoDB" id="4142227at2"/>
<evidence type="ECO:0000313" key="3">
    <source>
        <dbReference type="Proteomes" id="UP000240542"/>
    </source>
</evidence>
<dbReference type="Pfam" id="PF24740">
    <property type="entry name" value="DUF7691"/>
    <property type="match status" value="1"/>
</dbReference>
<comment type="caution">
    <text evidence="2">The sequence shown here is derived from an EMBL/GenBank/DDBJ whole genome shotgun (WGS) entry which is preliminary data.</text>
</comment>
<dbReference type="EMBL" id="PYGA01000047">
    <property type="protein sequence ID" value="PSK81388.1"/>
    <property type="molecule type" value="Genomic_DNA"/>
</dbReference>
<protein>
    <recommendedName>
        <fullName evidence="1">DUF7691 domain-containing protein</fullName>
    </recommendedName>
</protein>
<dbReference type="InterPro" id="IPR056108">
    <property type="entry name" value="DUF7691"/>
</dbReference>